<accession>A0A8X6RW62</accession>
<gene>
    <name evidence="1" type="ORF">TNCV_2290211</name>
</gene>
<reference evidence="1" key="1">
    <citation type="submission" date="2020-08" db="EMBL/GenBank/DDBJ databases">
        <title>Multicomponent nature underlies the extraordinary mechanical properties of spider dragline silk.</title>
        <authorList>
            <person name="Kono N."/>
            <person name="Nakamura H."/>
            <person name="Mori M."/>
            <person name="Yoshida Y."/>
            <person name="Ohtoshi R."/>
            <person name="Malay A.D."/>
            <person name="Moran D.A.P."/>
            <person name="Tomita M."/>
            <person name="Numata K."/>
            <person name="Arakawa K."/>
        </authorList>
    </citation>
    <scope>NUCLEOTIDE SEQUENCE</scope>
</reference>
<dbReference type="EMBL" id="BMAU01021190">
    <property type="protein sequence ID" value="GFX96132.1"/>
    <property type="molecule type" value="Genomic_DNA"/>
</dbReference>
<keyword evidence="2" id="KW-1185">Reference proteome</keyword>
<dbReference type="AlphaFoldDB" id="A0A8X6RW62"/>
<sequence length="115" mass="13950">MQSDNQEFWNEVSFYLIIRLFWFHPIRNNLKIWLYIDEFLGLTMLPYLSRMSELVFQLDDARPQKAYFPAPYIRASSTVFWPVRSQHLSPIEYVWVLMSKCLRSSLDHKRFKSPI</sequence>
<dbReference type="Proteomes" id="UP000887159">
    <property type="component" value="Unassembled WGS sequence"/>
</dbReference>
<dbReference type="InterPro" id="IPR036397">
    <property type="entry name" value="RNaseH_sf"/>
</dbReference>
<proteinExistence type="predicted"/>
<name>A0A8X6RW62_TRICX</name>
<dbReference type="GO" id="GO:0003676">
    <property type="term" value="F:nucleic acid binding"/>
    <property type="evidence" value="ECO:0007669"/>
    <property type="project" value="InterPro"/>
</dbReference>
<evidence type="ECO:0000313" key="1">
    <source>
        <dbReference type="EMBL" id="GFX96132.1"/>
    </source>
</evidence>
<organism evidence="1 2">
    <name type="scientific">Trichonephila clavipes</name>
    <name type="common">Golden silk orbweaver</name>
    <name type="synonym">Nephila clavipes</name>
    <dbReference type="NCBI Taxonomy" id="2585209"/>
    <lineage>
        <taxon>Eukaryota</taxon>
        <taxon>Metazoa</taxon>
        <taxon>Ecdysozoa</taxon>
        <taxon>Arthropoda</taxon>
        <taxon>Chelicerata</taxon>
        <taxon>Arachnida</taxon>
        <taxon>Araneae</taxon>
        <taxon>Araneomorphae</taxon>
        <taxon>Entelegynae</taxon>
        <taxon>Araneoidea</taxon>
        <taxon>Nephilidae</taxon>
        <taxon>Trichonephila</taxon>
    </lineage>
</organism>
<comment type="caution">
    <text evidence="1">The sequence shown here is derived from an EMBL/GenBank/DDBJ whole genome shotgun (WGS) entry which is preliminary data.</text>
</comment>
<protein>
    <submittedName>
        <fullName evidence="1">Uncharacterized protein</fullName>
    </submittedName>
</protein>
<evidence type="ECO:0000313" key="2">
    <source>
        <dbReference type="Proteomes" id="UP000887159"/>
    </source>
</evidence>
<dbReference type="Gene3D" id="3.30.420.10">
    <property type="entry name" value="Ribonuclease H-like superfamily/Ribonuclease H"/>
    <property type="match status" value="1"/>
</dbReference>